<sequence>MLLAITALLFIGPLSVQAQQPGEQPAPTVKVPVESPATPAQKKGLTTDLFEKDEDYKEAKDENDGLKSLTAKVKVVREESDGVEVFFEGDKNTGTFFLHRAIPHYAKILKDLEKSKKPQGPPVSISYTEDKKIKKVELKTEDTGKVAPKNPNEKWDLSL</sequence>
<feature type="chain" id="PRO_5007572964" evidence="2">
    <location>
        <begin position="19"/>
        <end position="159"/>
    </location>
</feature>
<protein>
    <submittedName>
        <fullName evidence="3">Uncharacterized protein</fullName>
    </submittedName>
</protein>
<evidence type="ECO:0000313" key="3">
    <source>
        <dbReference type="EMBL" id="KYG65505.1"/>
    </source>
</evidence>
<comment type="caution">
    <text evidence="3">The sequence shown here is derived from an EMBL/GenBank/DDBJ whole genome shotgun (WGS) entry which is preliminary data.</text>
</comment>
<evidence type="ECO:0000313" key="4">
    <source>
        <dbReference type="Proteomes" id="UP000075320"/>
    </source>
</evidence>
<gene>
    <name evidence="3" type="ORF">AZI86_00035</name>
</gene>
<feature type="signal peptide" evidence="2">
    <location>
        <begin position="1"/>
        <end position="18"/>
    </location>
</feature>
<evidence type="ECO:0000256" key="2">
    <source>
        <dbReference type="SAM" id="SignalP"/>
    </source>
</evidence>
<proteinExistence type="predicted"/>
<dbReference type="AlphaFoldDB" id="A0A150WMT1"/>
<feature type="region of interest" description="Disordered" evidence="1">
    <location>
        <begin position="18"/>
        <end position="42"/>
    </location>
</feature>
<organism evidence="3 4">
    <name type="scientific">Bdellovibrio bacteriovorus</name>
    <dbReference type="NCBI Taxonomy" id="959"/>
    <lineage>
        <taxon>Bacteria</taxon>
        <taxon>Pseudomonadati</taxon>
        <taxon>Bdellovibrionota</taxon>
        <taxon>Bdellovibrionia</taxon>
        <taxon>Bdellovibrionales</taxon>
        <taxon>Pseudobdellovibrionaceae</taxon>
        <taxon>Bdellovibrio</taxon>
    </lineage>
</organism>
<dbReference type="EMBL" id="LUKE01000001">
    <property type="protein sequence ID" value="KYG65505.1"/>
    <property type="molecule type" value="Genomic_DNA"/>
</dbReference>
<feature type="region of interest" description="Disordered" evidence="1">
    <location>
        <begin position="140"/>
        <end position="159"/>
    </location>
</feature>
<dbReference type="RefSeq" id="WP_061833049.1">
    <property type="nucleotide sequence ID" value="NZ_LUKE01000001.1"/>
</dbReference>
<keyword evidence="4" id="KW-1185">Reference proteome</keyword>
<keyword evidence="2" id="KW-0732">Signal</keyword>
<dbReference type="OrthoDB" id="9342721at2"/>
<dbReference type="Proteomes" id="UP000075320">
    <property type="component" value="Unassembled WGS sequence"/>
</dbReference>
<evidence type="ECO:0000256" key="1">
    <source>
        <dbReference type="SAM" id="MobiDB-lite"/>
    </source>
</evidence>
<reference evidence="3 4" key="1">
    <citation type="submission" date="2016-03" db="EMBL/GenBank/DDBJ databases">
        <authorList>
            <person name="Ploux O."/>
        </authorList>
    </citation>
    <scope>NUCLEOTIDE SEQUENCE [LARGE SCALE GENOMIC DNA]</scope>
    <source>
        <strain evidence="3 4">R0</strain>
    </source>
</reference>
<accession>A0A150WMT1</accession>
<name>A0A150WMT1_BDEBC</name>